<name>A0ABQ8T3T7_PERAM</name>
<dbReference type="InterPro" id="IPR019775">
    <property type="entry name" value="WD40_repeat_CS"/>
</dbReference>
<evidence type="ECO:0000256" key="4">
    <source>
        <dbReference type="ARBA" id="ARBA00022490"/>
    </source>
</evidence>
<dbReference type="InterPro" id="IPR001680">
    <property type="entry name" value="WD40_rpt"/>
</dbReference>
<evidence type="ECO:0000256" key="10">
    <source>
        <dbReference type="ARBA" id="ARBA00032565"/>
    </source>
</evidence>
<evidence type="ECO:0000256" key="3">
    <source>
        <dbReference type="ARBA" id="ARBA00022448"/>
    </source>
</evidence>
<dbReference type="SMART" id="SM00320">
    <property type="entry name" value="WD40"/>
    <property type="match status" value="5"/>
</dbReference>
<keyword evidence="13" id="KW-1185">Reference proteome</keyword>
<feature type="repeat" description="WD" evidence="11">
    <location>
        <begin position="209"/>
        <end position="245"/>
    </location>
</feature>
<dbReference type="Gene3D" id="2.130.10.10">
    <property type="entry name" value="YVTN repeat-like/Quinoprotein amine dehydrogenase"/>
    <property type="match status" value="1"/>
</dbReference>
<dbReference type="InterPro" id="IPR015943">
    <property type="entry name" value="WD40/YVTN_repeat-like_dom_sf"/>
</dbReference>
<evidence type="ECO:0000313" key="13">
    <source>
        <dbReference type="Proteomes" id="UP001148838"/>
    </source>
</evidence>
<evidence type="ECO:0000256" key="11">
    <source>
        <dbReference type="PROSITE-ProRule" id="PRU00221"/>
    </source>
</evidence>
<keyword evidence="8" id="KW-0576">Peroxisome</keyword>
<keyword evidence="5 11" id="KW-0853">WD repeat</keyword>
<evidence type="ECO:0000256" key="9">
    <source>
        <dbReference type="ARBA" id="ARBA00024017"/>
    </source>
</evidence>
<comment type="caution">
    <text evidence="12">The sequence shown here is derived from an EMBL/GenBank/DDBJ whole genome shotgun (WGS) entry which is preliminary data.</text>
</comment>
<keyword evidence="3" id="KW-0813">Transport</keyword>
<keyword evidence="6" id="KW-0677">Repeat</keyword>
<dbReference type="PANTHER" id="PTHR46027:SF1">
    <property type="entry name" value="PEROXISOMAL TARGETING SIGNAL 2 RECEPTOR"/>
    <property type="match status" value="1"/>
</dbReference>
<dbReference type="InterPro" id="IPR044536">
    <property type="entry name" value="PEX7"/>
</dbReference>
<dbReference type="PROSITE" id="PS50294">
    <property type="entry name" value="WD_REPEATS_REGION"/>
    <property type="match status" value="1"/>
</dbReference>
<comment type="subcellular location">
    <subcellularLocation>
        <location evidence="2">Cytoplasm</location>
        <location evidence="2">Cytosol</location>
    </subcellularLocation>
    <subcellularLocation>
        <location evidence="1">Peroxisome matrix</location>
    </subcellularLocation>
</comment>
<dbReference type="PROSITE" id="PS00678">
    <property type="entry name" value="WD_REPEATS_1"/>
    <property type="match status" value="3"/>
</dbReference>
<dbReference type="Proteomes" id="UP001148838">
    <property type="component" value="Unassembled WGS sequence"/>
</dbReference>
<feature type="repeat" description="WD" evidence="11">
    <location>
        <begin position="253"/>
        <end position="289"/>
    </location>
</feature>
<reference evidence="12 13" key="1">
    <citation type="journal article" date="2022" name="Allergy">
        <title>Genome assembly and annotation of Periplaneta americana reveal a comprehensive cockroach allergen profile.</title>
        <authorList>
            <person name="Wang L."/>
            <person name="Xiong Q."/>
            <person name="Saelim N."/>
            <person name="Wang L."/>
            <person name="Nong W."/>
            <person name="Wan A.T."/>
            <person name="Shi M."/>
            <person name="Liu X."/>
            <person name="Cao Q."/>
            <person name="Hui J.H.L."/>
            <person name="Sookrung N."/>
            <person name="Leung T.F."/>
            <person name="Tungtrongchitr A."/>
            <person name="Tsui S.K.W."/>
        </authorList>
    </citation>
    <scope>NUCLEOTIDE SEQUENCE [LARGE SCALE GENOMIC DNA]</scope>
    <source>
        <strain evidence="12">PWHHKU_190912</strain>
    </source>
</reference>
<dbReference type="EMBL" id="JAJSOF020000015">
    <property type="protein sequence ID" value="KAJ4441149.1"/>
    <property type="molecule type" value="Genomic_DNA"/>
</dbReference>
<evidence type="ECO:0000256" key="2">
    <source>
        <dbReference type="ARBA" id="ARBA00004514"/>
    </source>
</evidence>
<dbReference type="InterPro" id="IPR036322">
    <property type="entry name" value="WD40_repeat_dom_sf"/>
</dbReference>
<proteinExistence type="inferred from homology"/>
<dbReference type="SUPFAM" id="SSF50978">
    <property type="entry name" value="WD40 repeat-like"/>
    <property type="match status" value="1"/>
</dbReference>
<feature type="repeat" description="WD" evidence="11">
    <location>
        <begin position="165"/>
        <end position="198"/>
    </location>
</feature>
<evidence type="ECO:0000256" key="7">
    <source>
        <dbReference type="ARBA" id="ARBA00022927"/>
    </source>
</evidence>
<evidence type="ECO:0000256" key="8">
    <source>
        <dbReference type="ARBA" id="ARBA00023140"/>
    </source>
</evidence>
<evidence type="ECO:0000256" key="1">
    <source>
        <dbReference type="ARBA" id="ARBA00004253"/>
    </source>
</evidence>
<protein>
    <recommendedName>
        <fullName evidence="10">Peroxin-7</fullName>
    </recommendedName>
</protein>
<sequence length="346" mass="38103">MPTFLTPNRHGYSVRFSPFQPERIACATSQYFGLAGGGTLFLLEVVPDGGLVEVACTQWSDGLFDLAWSETDANIIVSASGDGGLQLWNISCPQVSNHTMTLNNFVFHLLTSTSDFQRTQEGSVFGGLESDKTRTVSIVSILGLQYKTGKNLNWDPNRPNSLATFLGHTQLVYSAMWSPHVSACFASVSGDGTLKVWNTHMPQHPTMSVRAHDAEVLSCDWCKYDQNILATGGSDGLIHGWDLRNLTSPVFELKGCEYAVRRVRFSPHNVSVLASVSYDFTTRIWDFKTAPDPLETVKHHSEFVYGLDFNNHVAGQIADCGWDSLVHVFSPRSLVSLSSPLVPPVK</sequence>
<dbReference type="PRINTS" id="PR00320">
    <property type="entry name" value="GPROTEINBRPT"/>
</dbReference>
<evidence type="ECO:0000256" key="5">
    <source>
        <dbReference type="ARBA" id="ARBA00022574"/>
    </source>
</evidence>
<dbReference type="PANTHER" id="PTHR46027">
    <property type="entry name" value="PEROXISOMAL TARGETING SIGNAL 2 RECEPTOR"/>
    <property type="match status" value="1"/>
</dbReference>
<dbReference type="PROSITE" id="PS50082">
    <property type="entry name" value="WD_REPEATS_2"/>
    <property type="match status" value="3"/>
</dbReference>
<gene>
    <name evidence="12" type="ORF">ANN_10999</name>
</gene>
<evidence type="ECO:0000256" key="6">
    <source>
        <dbReference type="ARBA" id="ARBA00022737"/>
    </source>
</evidence>
<organism evidence="12 13">
    <name type="scientific">Periplaneta americana</name>
    <name type="common">American cockroach</name>
    <name type="synonym">Blatta americana</name>
    <dbReference type="NCBI Taxonomy" id="6978"/>
    <lineage>
        <taxon>Eukaryota</taxon>
        <taxon>Metazoa</taxon>
        <taxon>Ecdysozoa</taxon>
        <taxon>Arthropoda</taxon>
        <taxon>Hexapoda</taxon>
        <taxon>Insecta</taxon>
        <taxon>Pterygota</taxon>
        <taxon>Neoptera</taxon>
        <taxon>Polyneoptera</taxon>
        <taxon>Dictyoptera</taxon>
        <taxon>Blattodea</taxon>
        <taxon>Blattoidea</taxon>
        <taxon>Blattidae</taxon>
        <taxon>Blattinae</taxon>
        <taxon>Periplaneta</taxon>
    </lineage>
</organism>
<keyword evidence="7" id="KW-0653">Protein transport</keyword>
<dbReference type="Pfam" id="PF00400">
    <property type="entry name" value="WD40"/>
    <property type="match status" value="3"/>
</dbReference>
<dbReference type="InterPro" id="IPR020472">
    <property type="entry name" value="WD40_PAC1"/>
</dbReference>
<keyword evidence="4" id="KW-0963">Cytoplasm</keyword>
<comment type="similarity">
    <text evidence="9">Belongs to the WD repeat peroxin-7 family.</text>
</comment>
<evidence type="ECO:0000313" key="12">
    <source>
        <dbReference type="EMBL" id="KAJ4441149.1"/>
    </source>
</evidence>
<accession>A0ABQ8T3T7</accession>